<comment type="caution">
    <text evidence="2">The sequence shown here is derived from an EMBL/GenBank/DDBJ whole genome shotgun (WGS) entry which is preliminary data.</text>
</comment>
<accession>A0ABQ5E713</accession>
<dbReference type="SUPFAM" id="SSF52047">
    <property type="entry name" value="RNI-like"/>
    <property type="match status" value="1"/>
</dbReference>
<feature type="domain" description="F-box/LRR-repeat protein 15-like leucin rich repeat" evidence="1">
    <location>
        <begin position="99"/>
        <end position="270"/>
    </location>
</feature>
<protein>
    <submittedName>
        <fullName evidence="2">F-box/LRR-repeat protein 4</fullName>
    </submittedName>
</protein>
<dbReference type="EMBL" id="BQNB010016003">
    <property type="protein sequence ID" value="GJT46664.1"/>
    <property type="molecule type" value="Genomic_DNA"/>
</dbReference>
<dbReference type="SMART" id="SM00367">
    <property type="entry name" value="LRR_CC"/>
    <property type="match status" value="5"/>
</dbReference>
<dbReference type="PANTHER" id="PTHR13318:SF75">
    <property type="entry name" value="COI1 F-BOX DOMAIN-CONTAINING PROTEIN"/>
    <property type="match status" value="1"/>
</dbReference>
<sequence>MGWSGKKSKLVTGIPRLDQVVNTLASGDRGQRFDPHSLQGRRLVKPCYLARVDAQEPTSLASEVSGISWGHMYAFVFWTAGSCDGFSYLARVDAQEPTSLASECTNVGDIGISTIAEACSTSLRTLKLLDCYKLGDKSILAVANLCKNLETLVIGGCRDLSSESINSLASSTHTLRILRMDWCLNVSDASLNSILSKCASLEVLDIGCCEEVTDAAFESLGNEGPGLGLKVLKVSNCPKITVLGISMLLEACRSLEYLDVRSCPHVTKAGCDEAGLRFPESCKVNYTGSLVEPDVLI</sequence>
<name>A0ABQ5E713_9ASTR</name>
<dbReference type="InterPro" id="IPR032675">
    <property type="entry name" value="LRR_dom_sf"/>
</dbReference>
<reference evidence="2" key="1">
    <citation type="journal article" date="2022" name="Int. J. Mol. Sci.">
        <title>Draft Genome of Tanacetum Coccineum: Genomic Comparison of Closely Related Tanacetum-Family Plants.</title>
        <authorList>
            <person name="Yamashiro T."/>
            <person name="Shiraishi A."/>
            <person name="Nakayama K."/>
            <person name="Satake H."/>
        </authorList>
    </citation>
    <scope>NUCLEOTIDE SEQUENCE</scope>
</reference>
<dbReference type="PANTHER" id="PTHR13318">
    <property type="entry name" value="PARTNER OF PAIRED, ISOFORM B-RELATED"/>
    <property type="match status" value="1"/>
</dbReference>
<evidence type="ECO:0000259" key="1">
    <source>
        <dbReference type="Pfam" id="PF25372"/>
    </source>
</evidence>
<evidence type="ECO:0000313" key="2">
    <source>
        <dbReference type="EMBL" id="GJT46664.1"/>
    </source>
</evidence>
<gene>
    <name evidence="2" type="ORF">Tco_0955379</name>
</gene>
<reference evidence="2" key="2">
    <citation type="submission" date="2022-01" db="EMBL/GenBank/DDBJ databases">
        <authorList>
            <person name="Yamashiro T."/>
            <person name="Shiraishi A."/>
            <person name="Satake H."/>
            <person name="Nakayama K."/>
        </authorList>
    </citation>
    <scope>NUCLEOTIDE SEQUENCE</scope>
</reference>
<dbReference type="Pfam" id="PF25372">
    <property type="entry name" value="DUF7885"/>
    <property type="match status" value="1"/>
</dbReference>
<dbReference type="Gene3D" id="3.80.10.10">
    <property type="entry name" value="Ribonuclease Inhibitor"/>
    <property type="match status" value="1"/>
</dbReference>
<keyword evidence="3" id="KW-1185">Reference proteome</keyword>
<organism evidence="2 3">
    <name type="scientific">Tanacetum coccineum</name>
    <dbReference type="NCBI Taxonomy" id="301880"/>
    <lineage>
        <taxon>Eukaryota</taxon>
        <taxon>Viridiplantae</taxon>
        <taxon>Streptophyta</taxon>
        <taxon>Embryophyta</taxon>
        <taxon>Tracheophyta</taxon>
        <taxon>Spermatophyta</taxon>
        <taxon>Magnoliopsida</taxon>
        <taxon>eudicotyledons</taxon>
        <taxon>Gunneridae</taxon>
        <taxon>Pentapetalae</taxon>
        <taxon>asterids</taxon>
        <taxon>campanulids</taxon>
        <taxon>Asterales</taxon>
        <taxon>Asteraceae</taxon>
        <taxon>Asteroideae</taxon>
        <taxon>Anthemideae</taxon>
        <taxon>Anthemidinae</taxon>
        <taxon>Tanacetum</taxon>
    </lineage>
</organism>
<dbReference type="Proteomes" id="UP001151760">
    <property type="component" value="Unassembled WGS sequence"/>
</dbReference>
<dbReference type="InterPro" id="IPR006553">
    <property type="entry name" value="Leu-rich_rpt_Cys-con_subtyp"/>
</dbReference>
<proteinExistence type="predicted"/>
<evidence type="ECO:0000313" key="3">
    <source>
        <dbReference type="Proteomes" id="UP001151760"/>
    </source>
</evidence>
<dbReference type="InterPro" id="IPR057207">
    <property type="entry name" value="FBXL15_LRR"/>
</dbReference>